<gene>
    <name evidence="1" type="ORF">DWV08_02175</name>
    <name evidence="2" type="ORF">DXU92_07305</name>
</gene>
<dbReference type="Proteomes" id="UP000254236">
    <property type="component" value="Chromosome"/>
</dbReference>
<protein>
    <recommendedName>
        <fullName evidence="5">ESX secretion-associated protein EspG</fullName>
    </recommendedName>
</protein>
<evidence type="ECO:0000313" key="1">
    <source>
        <dbReference type="EMBL" id="AXK44543.1"/>
    </source>
</evidence>
<dbReference type="EMBL" id="QSWH01000003">
    <property type="protein sequence ID" value="RRR23155.1"/>
    <property type="molecule type" value="Genomic_DNA"/>
</dbReference>
<evidence type="ECO:0008006" key="5">
    <source>
        <dbReference type="Google" id="ProtNLM"/>
    </source>
</evidence>
<accession>A0A345YKU1</accession>
<proteinExistence type="predicted"/>
<dbReference type="OrthoDB" id="4791852at2"/>
<evidence type="ECO:0000313" key="2">
    <source>
        <dbReference type="EMBL" id="RRR23155.1"/>
    </source>
</evidence>
<dbReference type="Proteomes" id="UP000282185">
    <property type="component" value="Unassembled WGS sequence"/>
</dbReference>
<evidence type="ECO:0000313" key="3">
    <source>
        <dbReference type="Proteomes" id="UP000254236"/>
    </source>
</evidence>
<keyword evidence="3" id="KW-1185">Reference proteome</keyword>
<organism evidence="2 4">
    <name type="scientific">Brachybacterium saurashtrense</name>
    <dbReference type="NCBI Taxonomy" id="556288"/>
    <lineage>
        <taxon>Bacteria</taxon>
        <taxon>Bacillati</taxon>
        <taxon>Actinomycetota</taxon>
        <taxon>Actinomycetes</taxon>
        <taxon>Micrococcales</taxon>
        <taxon>Dermabacteraceae</taxon>
        <taxon>Brachybacterium</taxon>
    </lineage>
</organism>
<reference evidence="1 3" key="1">
    <citation type="submission" date="2018-07" db="EMBL/GenBank/DDBJ databases">
        <title>Brachybacterium saurashtrense DSM 23186 genome sequence.</title>
        <authorList>
            <person name="Guo L."/>
        </authorList>
    </citation>
    <scope>NUCLEOTIDE SEQUENCE [LARGE SCALE GENOMIC DNA]</scope>
    <source>
        <strain evidence="1 3">DSM 23186</strain>
    </source>
</reference>
<evidence type="ECO:0000313" key="4">
    <source>
        <dbReference type="Proteomes" id="UP000282185"/>
    </source>
</evidence>
<dbReference type="RefSeq" id="WP_115412298.1">
    <property type="nucleotide sequence ID" value="NZ_CP031356.1"/>
</dbReference>
<reference evidence="2 4" key="2">
    <citation type="submission" date="2018-08" db="EMBL/GenBank/DDBJ databases">
        <title>Brachybacterium saurashtrense DSM 23186.</title>
        <authorList>
            <person name="Li Y."/>
        </authorList>
    </citation>
    <scope>NUCLEOTIDE SEQUENCE [LARGE SCALE GENOMIC DNA]</scope>
    <source>
        <strain evidence="2 4">DSM 23186</strain>
    </source>
</reference>
<dbReference type="KEGG" id="bsau:DWV08_02175"/>
<name>A0A345YKU1_9MICO</name>
<sequence>MAEVIATVQRAAQWVGDGPGATAPWNPVYRALVDDAGAPPPRSPAVESTGADGADLVRRQLTAPALLVVAVTAGERTRRLRIGLDPAGATVERAEDDDASRWTELEVAEVPTTVADLLEESGIDLAPARLEIADDDALRLTPEQTRLAQAALADGVPAEEALATLPGLDPALQDALTAAGPRLSLSLSLHDPDRQVAEAPVSWSRLWVTGRSGMYRMDAPGSEPLTVRPVGGGDVLGTLLPILEQGLRFAAETSTPGGAR</sequence>
<dbReference type="AlphaFoldDB" id="A0A345YKU1"/>
<dbReference type="EMBL" id="CP031356">
    <property type="protein sequence ID" value="AXK44543.1"/>
    <property type="molecule type" value="Genomic_DNA"/>
</dbReference>